<dbReference type="InterPro" id="IPR043926">
    <property type="entry name" value="ABCG_dom"/>
</dbReference>
<dbReference type="InterPro" id="IPR034003">
    <property type="entry name" value="ABCG_PDR_2"/>
</dbReference>
<dbReference type="SUPFAM" id="SSF52540">
    <property type="entry name" value="P-loop containing nucleoside triphosphate hydrolases"/>
    <property type="match status" value="2"/>
</dbReference>
<protein>
    <submittedName>
        <fullName evidence="12">ABC-transporter</fullName>
    </submittedName>
</protein>
<keyword evidence="13" id="KW-1185">Reference proteome</keyword>
<dbReference type="CDD" id="cd03233">
    <property type="entry name" value="ABCG_PDR_domain1"/>
    <property type="match status" value="1"/>
</dbReference>
<feature type="transmembrane region" description="Helical" evidence="10">
    <location>
        <begin position="688"/>
        <end position="706"/>
    </location>
</feature>
<evidence type="ECO:0000256" key="8">
    <source>
        <dbReference type="ARBA" id="ARBA00023136"/>
    </source>
</evidence>
<evidence type="ECO:0000256" key="3">
    <source>
        <dbReference type="ARBA" id="ARBA00022448"/>
    </source>
</evidence>
<feature type="transmembrane region" description="Helical" evidence="10">
    <location>
        <begin position="796"/>
        <end position="817"/>
    </location>
</feature>
<dbReference type="InterPro" id="IPR010929">
    <property type="entry name" value="PDR_CDR_ABC"/>
</dbReference>
<evidence type="ECO:0000256" key="10">
    <source>
        <dbReference type="SAM" id="Phobius"/>
    </source>
</evidence>
<evidence type="ECO:0000256" key="2">
    <source>
        <dbReference type="ARBA" id="ARBA00006012"/>
    </source>
</evidence>
<feature type="transmembrane region" description="Helical" evidence="10">
    <location>
        <begin position="546"/>
        <end position="567"/>
    </location>
</feature>
<accession>A0A3N4IVA5</accession>
<feature type="transmembrane region" description="Helical" evidence="10">
    <location>
        <begin position="1259"/>
        <end position="1277"/>
    </location>
</feature>
<feature type="compositionally biased region" description="Basic and acidic residues" evidence="9">
    <location>
        <begin position="37"/>
        <end position="48"/>
    </location>
</feature>
<keyword evidence="5" id="KW-0547">Nucleotide-binding</keyword>
<feature type="region of interest" description="Disordered" evidence="9">
    <location>
        <begin position="1582"/>
        <end position="1601"/>
    </location>
</feature>
<dbReference type="SMART" id="SM00382">
    <property type="entry name" value="AAA"/>
    <property type="match status" value="2"/>
</dbReference>
<keyword evidence="8 10" id="KW-0472">Membrane</keyword>
<dbReference type="Gene3D" id="3.40.50.300">
    <property type="entry name" value="P-loop containing nucleotide triphosphate hydrolases"/>
    <property type="match status" value="2"/>
</dbReference>
<dbReference type="InterPro" id="IPR003439">
    <property type="entry name" value="ABC_transporter-like_ATP-bd"/>
</dbReference>
<feature type="transmembrane region" description="Helical" evidence="10">
    <location>
        <begin position="631"/>
        <end position="649"/>
    </location>
</feature>
<organism evidence="12 13">
    <name type="scientific">Ascobolus immersus RN42</name>
    <dbReference type="NCBI Taxonomy" id="1160509"/>
    <lineage>
        <taxon>Eukaryota</taxon>
        <taxon>Fungi</taxon>
        <taxon>Dikarya</taxon>
        <taxon>Ascomycota</taxon>
        <taxon>Pezizomycotina</taxon>
        <taxon>Pezizomycetes</taxon>
        <taxon>Pezizales</taxon>
        <taxon>Ascobolaceae</taxon>
        <taxon>Ascobolus</taxon>
    </lineage>
</organism>
<dbReference type="OrthoDB" id="245989at2759"/>
<dbReference type="GO" id="GO:0016020">
    <property type="term" value="C:membrane"/>
    <property type="evidence" value="ECO:0007669"/>
    <property type="project" value="UniProtKB-SubCell"/>
</dbReference>
<evidence type="ECO:0000313" key="12">
    <source>
        <dbReference type="EMBL" id="RPA85544.1"/>
    </source>
</evidence>
<evidence type="ECO:0000256" key="9">
    <source>
        <dbReference type="SAM" id="MobiDB-lite"/>
    </source>
</evidence>
<keyword evidence="4 10" id="KW-0812">Transmembrane</keyword>
<sequence length="1601" mass="178007">MASQEALRGNGMDYPRAESSDSQRAFNGTSSGQQTLAEHDSHRSRSSSDAEPAYVDLNTHGSPIVLTRSRSRRGSFASQRTGRDMDMELDEHRMATLIRTLSRKQTEDEIARIKSKKGPEDPFNFDDPNWDLESFIRAFLGRVRDADDMPDVSSRASLGFSDVVVEATGSSATYQETVGAALTAPFTAIKGLFSKTKEPKKTILHGISGLVKEGEMLLVLGRPGAGCSTLLKTLGGHTYGYEGWKGKIGYNGVDVATMAEKFRGDVVYNPEVDTHFPHLSVGDTLNFAATTHAPAKRLNDEPREAFVHNMTTLLTTVLGLRHTLNTKVGDDFVRGVSGGERKRVSIAEMMATRASVGFWDNSTRGLDASTSLEFGTALRISTNLIRNVAIVAIYQAGENLTQLFDKVTVLYSGRQIYFGSLSGAKRFFEDMGYLCGPRQTTADFLTAITDPNGRVAKPGWENRVPRTPDEFVEAWKKSAEYAKLQAELEEYWAEHNPAKALDDFKEREHQLKAKRASKKSPYKLSVMMQMQATVKRAYQRIWGDKAFLFATVFSAIFISLINGSVFVNTTENTNGFFSKGGVLFFAVLYNALHTMSEISTQYAQRPIVEKQKSYAMYHPFTEGLASMAADWPIKFATNIAFGVILYFMTGLKKEAGAFFIFLLFTFLSTVCMSAIFRSVAACTRTVEQALSIAGVLVLALAVYAGYNIPQPSMHPWFKWISYINPLFYAFEALMANEFHGRMADCAVNAIVPNGPAYANAGADERACAVTGARPGSLKVSGDDYLAATFDYHYSHLWRNLGIIIGFWIFFLVVQSLATEFNPPAPSKGEFLIFRKGHAPDSIKKALEAGKTVEDVEGQTAGEVQVAGQEDETPDEMNSLVKSKDIFTWENVNYDVDIPGGERRRLLNNVMGYVKPGTLTALMGESGAGKTTLLNALAQRLETGILRGDMFVNGAPLDHSFQRRTGYVQQQDLHLAQSTVREALRFSARVRQPKETPLAEKYEYVETIIKLLEMEDYSEAVVGIPGEGLNVEQRKRLTIGVELVAKPALLLFLDEPTSGLDSQSAWSIVRFMRKLASNGQAILCTIHQPSAVLFEQFDRLLLLQKGGKTVYFGDIGENSHTMINYFERNGAAKCGKSDNPAEYILDVIGAGATAKADRDWHQIWKASPEASETVREIKRLQKEYQGRNTNDDPLAKAAASSTFAVSWFEQFMTVQYRMFQLYWRSPTYIMGKLVLNIFGGLFLGFTFYKENSTAQGLQNKIFAIFMSAVLSAPLMNQLQPQFIELSKLYAVREKPSKMYHWTTFVLANIVVEIPYNIVTGTLFFLPWYYAVGFWQNFSGAEAADRGGYMYYVFVLFQIYFTTFGQAVAAMSPNQQTAAALTSLLFSFVILFNGVLQPLPVLVKFWHWMYHLSPFTYLISGYASNVLHDVPVVCATKELSIFSPPSGSTCEEYAGPYVAQAFGYLRNPNATENCEYCRFKVGDEFLLGVNMKWSERWRNSGLLWAYILFNIFLVFAFFYLTRVAAFNMADLKAKLSSKKKEPVTPPANEVKGDSYEMDNSPVSHSRDEEEIAVGANFGNGFTQEAGQGVAAGNNPVTGNRQGA</sequence>
<dbReference type="PANTHER" id="PTHR19241">
    <property type="entry name" value="ATP-BINDING CASSETTE TRANSPORTER"/>
    <property type="match status" value="1"/>
</dbReference>
<dbReference type="GO" id="GO:0005524">
    <property type="term" value="F:ATP binding"/>
    <property type="evidence" value="ECO:0007669"/>
    <property type="project" value="UniProtKB-KW"/>
</dbReference>
<feature type="transmembrane region" description="Helical" evidence="10">
    <location>
        <begin position="655"/>
        <end position="676"/>
    </location>
</feature>
<evidence type="ECO:0000256" key="1">
    <source>
        <dbReference type="ARBA" id="ARBA00004141"/>
    </source>
</evidence>
<evidence type="ECO:0000256" key="7">
    <source>
        <dbReference type="ARBA" id="ARBA00022989"/>
    </source>
</evidence>
<comment type="similarity">
    <text evidence="2">Belongs to the ABC transporter superfamily. ABCG family. PDR (TC 3.A.1.205) subfamily.</text>
</comment>
<dbReference type="PROSITE" id="PS00211">
    <property type="entry name" value="ABC_TRANSPORTER_1"/>
    <property type="match status" value="1"/>
</dbReference>
<dbReference type="CDD" id="cd03232">
    <property type="entry name" value="ABCG_PDR_domain2"/>
    <property type="match status" value="1"/>
</dbReference>
<feature type="compositionally biased region" description="Polar residues" evidence="9">
    <location>
        <begin position="22"/>
        <end position="36"/>
    </location>
</feature>
<feature type="region of interest" description="Disordered" evidence="9">
    <location>
        <begin position="1"/>
        <end position="85"/>
    </location>
</feature>
<dbReference type="STRING" id="1160509.A0A3N4IVA5"/>
<dbReference type="GO" id="GO:0140359">
    <property type="term" value="F:ABC-type transporter activity"/>
    <property type="evidence" value="ECO:0007669"/>
    <property type="project" value="InterPro"/>
</dbReference>
<dbReference type="Pfam" id="PF06422">
    <property type="entry name" value="PDR_CDR"/>
    <property type="match status" value="1"/>
</dbReference>
<dbReference type="InterPro" id="IPR003593">
    <property type="entry name" value="AAA+_ATPase"/>
</dbReference>
<dbReference type="PROSITE" id="PS50893">
    <property type="entry name" value="ABC_TRANSPORTER_2"/>
    <property type="match status" value="2"/>
</dbReference>
<comment type="subcellular location">
    <subcellularLocation>
        <location evidence="1">Membrane</location>
        <topology evidence="1">Multi-pass membrane protein</topology>
    </subcellularLocation>
</comment>
<dbReference type="InterPro" id="IPR034001">
    <property type="entry name" value="ABCG_PDR_1"/>
</dbReference>
<keyword evidence="3" id="KW-0813">Transport</keyword>
<gene>
    <name evidence="12" type="ORF">BJ508DRAFT_178139</name>
</gene>
<dbReference type="GO" id="GO:0016887">
    <property type="term" value="F:ATP hydrolysis activity"/>
    <property type="evidence" value="ECO:0007669"/>
    <property type="project" value="InterPro"/>
</dbReference>
<dbReference type="InterPro" id="IPR027417">
    <property type="entry name" value="P-loop_NTPase"/>
</dbReference>
<evidence type="ECO:0000256" key="5">
    <source>
        <dbReference type="ARBA" id="ARBA00022741"/>
    </source>
</evidence>
<dbReference type="InterPro" id="IPR013525">
    <property type="entry name" value="ABC2_TM"/>
</dbReference>
<dbReference type="Pfam" id="PF19055">
    <property type="entry name" value="ABC2_membrane_7"/>
    <property type="match status" value="1"/>
</dbReference>
<name>A0A3N4IVA5_ASCIM</name>
<feature type="domain" description="ABC transporter" evidence="11">
    <location>
        <begin position="880"/>
        <end position="1130"/>
    </location>
</feature>
<dbReference type="FunFam" id="3.40.50.300:FF:000054">
    <property type="entry name" value="ABC multidrug transporter atrF"/>
    <property type="match status" value="1"/>
</dbReference>
<dbReference type="Pfam" id="PF01061">
    <property type="entry name" value="ABC2_membrane"/>
    <property type="match status" value="2"/>
</dbReference>
<keyword evidence="7 10" id="KW-1133">Transmembrane helix</keyword>
<dbReference type="EMBL" id="ML119653">
    <property type="protein sequence ID" value="RPA85544.1"/>
    <property type="molecule type" value="Genomic_DNA"/>
</dbReference>
<feature type="transmembrane region" description="Helical" evidence="10">
    <location>
        <begin position="1501"/>
        <end position="1527"/>
    </location>
</feature>
<evidence type="ECO:0000313" key="13">
    <source>
        <dbReference type="Proteomes" id="UP000275078"/>
    </source>
</evidence>
<feature type="region of interest" description="Disordered" evidence="9">
    <location>
        <begin position="1535"/>
        <end position="1566"/>
    </location>
</feature>
<feature type="transmembrane region" description="Helical" evidence="10">
    <location>
        <begin position="1226"/>
        <end position="1247"/>
    </location>
</feature>
<dbReference type="InterPro" id="IPR017871">
    <property type="entry name" value="ABC_transporter-like_CS"/>
</dbReference>
<feature type="compositionally biased region" description="Polar residues" evidence="9">
    <location>
        <begin position="1592"/>
        <end position="1601"/>
    </location>
</feature>
<evidence type="ECO:0000256" key="6">
    <source>
        <dbReference type="ARBA" id="ARBA00022840"/>
    </source>
</evidence>
<feature type="transmembrane region" description="Helical" evidence="10">
    <location>
        <begin position="1376"/>
        <end position="1394"/>
    </location>
</feature>
<evidence type="ECO:0000259" key="11">
    <source>
        <dbReference type="PROSITE" id="PS50893"/>
    </source>
</evidence>
<reference evidence="12 13" key="1">
    <citation type="journal article" date="2018" name="Nat. Ecol. Evol.">
        <title>Pezizomycetes genomes reveal the molecular basis of ectomycorrhizal truffle lifestyle.</title>
        <authorList>
            <person name="Murat C."/>
            <person name="Payen T."/>
            <person name="Noel B."/>
            <person name="Kuo A."/>
            <person name="Morin E."/>
            <person name="Chen J."/>
            <person name="Kohler A."/>
            <person name="Krizsan K."/>
            <person name="Balestrini R."/>
            <person name="Da Silva C."/>
            <person name="Montanini B."/>
            <person name="Hainaut M."/>
            <person name="Levati E."/>
            <person name="Barry K.W."/>
            <person name="Belfiori B."/>
            <person name="Cichocki N."/>
            <person name="Clum A."/>
            <person name="Dockter R.B."/>
            <person name="Fauchery L."/>
            <person name="Guy J."/>
            <person name="Iotti M."/>
            <person name="Le Tacon F."/>
            <person name="Lindquist E.A."/>
            <person name="Lipzen A."/>
            <person name="Malagnac F."/>
            <person name="Mello A."/>
            <person name="Molinier V."/>
            <person name="Miyauchi S."/>
            <person name="Poulain J."/>
            <person name="Riccioni C."/>
            <person name="Rubini A."/>
            <person name="Sitrit Y."/>
            <person name="Splivallo R."/>
            <person name="Traeger S."/>
            <person name="Wang M."/>
            <person name="Zifcakova L."/>
            <person name="Wipf D."/>
            <person name="Zambonelli A."/>
            <person name="Paolocci F."/>
            <person name="Nowrousian M."/>
            <person name="Ottonello S."/>
            <person name="Baldrian P."/>
            <person name="Spatafora J.W."/>
            <person name="Henrissat B."/>
            <person name="Nagy L.G."/>
            <person name="Aury J.M."/>
            <person name="Wincker P."/>
            <person name="Grigoriev I.V."/>
            <person name="Bonfante P."/>
            <person name="Martin F.M."/>
        </authorList>
    </citation>
    <scope>NUCLEOTIDE SEQUENCE [LARGE SCALE GENOMIC DNA]</scope>
    <source>
        <strain evidence="12 13">RN42</strain>
    </source>
</reference>
<feature type="transmembrane region" description="Helical" evidence="10">
    <location>
        <begin position="1298"/>
        <end position="1327"/>
    </location>
</feature>
<dbReference type="Proteomes" id="UP000275078">
    <property type="component" value="Unassembled WGS sequence"/>
</dbReference>
<evidence type="ECO:0000256" key="4">
    <source>
        <dbReference type="ARBA" id="ARBA00022692"/>
    </source>
</evidence>
<feature type="transmembrane region" description="Helical" evidence="10">
    <location>
        <begin position="1347"/>
        <end position="1369"/>
    </location>
</feature>
<proteinExistence type="inferred from homology"/>
<dbReference type="Pfam" id="PF00005">
    <property type="entry name" value="ABC_tran"/>
    <property type="match status" value="2"/>
</dbReference>
<feature type="transmembrane region" description="Helical" evidence="10">
    <location>
        <begin position="573"/>
        <end position="592"/>
    </location>
</feature>
<keyword evidence="6" id="KW-0067">ATP-binding</keyword>
<feature type="domain" description="ABC transporter" evidence="11">
    <location>
        <begin position="187"/>
        <end position="437"/>
    </location>
</feature>